<accession>A0ABV0PE52</accession>
<evidence type="ECO:0000313" key="3">
    <source>
        <dbReference type="Proteomes" id="UP001476798"/>
    </source>
</evidence>
<evidence type="ECO:0000256" key="1">
    <source>
        <dbReference type="SAM" id="MobiDB-lite"/>
    </source>
</evidence>
<keyword evidence="3" id="KW-1185">Reference proteome</keyword>
<protein>
    <submittedName>
        <fullName evidence="2">Uncharacterized protein</fullName>
    </submittedName>
</protein>
<comment type="caution">
    <text evidence="2">The sequence shown here is derived from an EMBL/GenBank/DDBJ whole genome shotgun (WGS) entry which is preliminary data.</text>
</comment>
<sequence length="276" mass="29641">MTYACSSTPKALTALSDTSSTPEKKEPEEKVGKSILNLPEIASDSPPVSASPTPEQTPAAQGSLAGLTADDILNSNTSQPPSPLIKGSLLSLEGLATPTRSSARQALGVTIVRQPGRRGTGDQVLEPLLYLQLVQPSVLLSCHHRKQKMELSVFDVSLRGVPSDYKCLDPGKTLPETLDYNVYWLQTVAAEVDSKTGVPPPLLCFQIKDFLNGSGTSRYVAIIILPDIPTGCCLGLEQCWWYEVEMKRIWQMAAAAGVSVPGGRHDNLGVFLLQVV</sequence>
<feature type="compositionally biased region" description="Polar residues" evidence="1">
    <location>
        <begin position="1"/>
        <end position="21"/>
    </location>
</feature>
<gene>
    <name evidence="2" type="ORF">GOODEAATRI_014637</name>
</gene>
<feature type="region of interest" description="Disordered" evidence="1">
    <location>
        <begin position="1"/>
        <end position="62"/>
    </location>
</feature>
<dbReference type="EMBL" id="JAHRIO010071008">
    <property type="protein sequence ID" value="MEQ2181743.1"/>
    <property type="molecule type" value="Genomic_DNA"/>
</dbReference>
<dbReference type="PANTHER" id="PTHR12517">
    <property type="entry name" value="VACUOLAR PROTEIN SORTING-ASSOCIATED PROTEIN 13B"/>
    <property type="match status" value="1"/>
</dbReference>
<feature type="compositionally biased region" description="Polar residues" evidence="1">
    <location>
        <begin position="46"/>
        <end position="60"/>
    </location>
</feature>
<feature type="compositionally biased region" description="Basic and acidic residues" evidence="1">
    <location>
        <begin position="22"/>
        <end position="32"/>
    </location>
</feature>
<dbReference type="PANTHER" id="PTHR12517:SF0">
    <property type="entry name" value="INTERMEMBRANE LIPID TRANSFER PROTEIN VPS13B"/>
    <property type="match status" value="1"/>
</dbReference>
<dbReference type="InterPro" id="IPR039782">
    <property type="entry name" value="VPS13B"/>
</dbReference>
<proteinExistence type="predicted"/>
<organism evidence="2 3">
    <name type="scientific">Goodea atripinnis</name>
    <dbReference type="NCBI Taxonomy" id="208336"/>
    <lineage>
        <taxon>Eukaryota</taxon>
        <taxon>Metazoa</taxon>
        <taxon>Chordata</taxon>
        <taxon>Craniata</taxon>
        <taxon>Vertebrata</taxon>
        <taxon>Euteleostomi</taxon>
        <taxon>Actinopterygii</taxon>
        <taxon>Neopterygii</taxon>
        <taxon>Teleostei</taxon>
        <taxon>Neoteleostei</taxon>
        <taxon>Acanthomorphata</taxon>
        <taxon>Ovalentaria</taxon>
        <taxon>Atherinomorphae</taxon>
        <taxon>Cyprinodontiformes</taxon>
        <taxon>Goodeidae</taxon>
        <taxon>Goodea</taxon>
    </lineage>
</organism>
<evidence type="ECO:0000313" key="2">
    <source>
        <dbReference type="EMBL" id="MEQ2181743.1"/>
    </source>
</evidence>
<name>A0ABV0PE52_9TELE</name>
<dbReference type="Proteomes" id="UP001476798">
    <property type="component" value="Unassembled WGS sequence"/>
</dbReference>
<reference evidence="2 3" key="1">
    <citation type="submission" date="2021-06" db="EMBL/GenBank/DDBJ databases">
        <authorList>
            <person name="Palmer J.M."/>
        </authorList>
    </citation>
    <scope>NUCLEOTIDE SEQUENCE [LARGE SCALE GENOMIC DNA]</scope>
    <source>
        <strain evidence="2 3">GA_2019</strain>
        <tissue evidence="2">Muscle</tissue>
    </source>
</reference>